<evidence type="ECO:0000313" key="2">
    <source>
        <dbReference type="Proteomes" id="UP001420932"/>
    </source>
</evidence>
<name>A0AAP0P5S8_9MAGN</name>
<dbReference type="AlphaFoldDB" id="A0AAP0P5S8"/>
<dbReference type="EMBL" id="JBBNAF010000007">
    <property type="protein sequence ID" value="KAK9128591.1"/>
    <property type="molecule type" value="Genomic_DNA"/>
</dbReference>
<sequence>MMNYFDNYDEVPKFDSDGHDFAEDKLVFADDGFVIEVISHSKSSRVLEEVVVDGVVNNYPVKKVMEIKLMFMTTKHFCSLTDDMDDELVIDVFQDSYGGASVDNFDLSIEVSSNVLKIHVPSSDGKFMEIVLRKSWLSFKILLLKATRQRRRLKFEDELFLTVGE</sequence>
<comment type="caution">
    <text evidence="1">The sequence shown here is derived from an EMBL/GenBank/DDBJ whole genome shotgun (WGS) entry which is preliminary data.</text>
</comment>
<accession>A0AAP0P5S8</accession>
<keyword evidence="2" id="KW-1185">Reference proteome</keyword>
<dbReference type="Proteomes" id="UP001420932">
    <property type="component" value="Unassembled WGS sequence"/>
</dbReference>
<proteinExistence type="predicted"/>
<reference evidence="1 2" key="1">
    <citation type="submission" date="2024-01" db="EMBL/GenBank/DDBJ databases">
        <title>Genome assemblies of Stephania.</title>
        <authorList>
            <person name="Yang L."/>
        </authorList>
    </citation>
    <scope>NUCLEOTIDE SEQUENCE [LARGE SCALE GENOMIC DNA]</scope>
    <source>
        <strain evidence="1">YNDBR</strain>
        <tissue evidence="1">Leaf</tissue>
    </source>
</reference>
<organism evidence="1 2">
    <name type="scientific">Stephania yunnanensis</name>
    <dbReference type="NCBI Taxonomy" id="152371"/>
    <lineage>
        <taxon>Eukaryota</taxon>
        <taxon>Viridiplantae</taxon>
        <taxon>Streptophyta</taxon>
        <taxon>Embryophyta</taxon>
        <taxon>Tracheophyta</taxon>
        <taxon>Spermatophyta</taxon>
        <taxon>Magnoliopsida</taxon>
        <taxon>Ranunculales</taxon>
        <taxon>Menispermaceae</taxon>
        <taxon>Menispermoideae</taxon>
        <taxon>Cissampelideae</taxon>
        <taxon>Stephania</taxon>
    </lineage>
</organism>
<protein>
    <submittedName>
        <fullName evidence="1">Uncharacterized protein</fullName>
    </submittedName>
</protein>
<evidence type="ECO:0000313" key="1">
    <source>
        <dbReference type="EMBL" id="KAK9128591.1"/>
    </source>
</evidence>
<gene>
    <name evidence="1" type="ORF">Syun_017388</name>
</gene>